<proteinExistence type="inferred from homology"/>
<comment type="similarity">
    <text evidence="2 6">Belongs to the class-I pyridoxal-phosphate-dependent aminotransferase family.</text>
</comment>
<dbReference type="InterPro" id="IPR036565">
    <property type="entry name" value="Mur-like_cat_sf"/>
</dbReference>
<dbReference type="SUPFAM" id="SSF53623">
    <property type="entry name" value="MurD-like peptide ligases, catalytic domain"/>
    <property type="match status" value="1"/>
</dbReference>
<keyword evidence="4 6" id="KW-0808">Transferase</keyword>
<evidence type="ECO:0000313" key="8">
    <source>
        <dbReference type="EMBL" id="SDP84989.1"/>
    </source>
</evidence>
<dbReference type="STRING" id="91360.SAMN05660330_04391"/>
<dbReference type="InterPro" id="IPR015421">
    <property type="entry name" value="PyrdxlP-dep_Trfase_major"/>
</dbReference>
<organism evidence="8 9">
    <name type="scientific">Desulforhopalus singaporensis</name>
    <dbReference type="NCBI Taxonomy" id="91360"/>
    <lineage>
        <taxon>Bacteria</taxon>
        <taxon>Pseudomonadati</taxon>
        <taxon>Thermodesulfobacteriota</taxon>
        <taxon>Desulfobulbia</taxon>
        <taxon>Desulfobulbales</taxon>
        <taxon>Desulfocapsaceae</taxon>
        <taxon>Desulforhopalus</taxon>
    </lineage>
</organism>
<feature type="domain" description="Aminotransferase class I/classII large" evidence="7">
    <location>
        <begin position="30"/>
        <end position="385"/>
    </location>
</feature>
<evidence type="ECO:0000259" key="7">
    <source>
        <dbReference type="Pfam" id="PF00155"/>
    </source>
</evidence>
<dbReference type="EMBL" id="FNJI01000091">
    <property type="protein sequence ID" value="SDP84989.1"/>
    <property type="molecule type" value="Genomic_DNA"/>
</dbReference>
<sequence>MSFLPKTPPSEQFKLSPIKAMELAASRVPNVVSLAQGIPSFRTPRRVIRFAQEKIAAGLCDKYSLTTGLTELREEIALSLEADGLSYDPEREILVTAGSIEGITATLLAFTSPGDEVLLPSPSYTSYLGAVSIAGCVPKYVELDEDNNFDFQVEKIEQGITKKTKLLLYCSPNNPTGTLFSREKTEQLVQICERHNLTILIDEVYKDFYYVDEPHFSATQIPEARERIIRACSFSKAYAMTGWRVGFVHADKQRISRIVKFHDAMVTCAPVPSQYAAIGALRFGADFLEEFRTEFKKRRNYCITRLDELSQVMDYQVPKATYFVFPRIKDIVKYSEDSHRLAYDILDKVGVATVPGVAFGPSGESHLRINFGREMEDLEKGFDRLEGYFFKVHPRQRQHKTIPVKNPQEPTSKQPGHTMVGRGARLLLAHASRHYLKRNSALVIGITGIKGKTTIKRTLIELLGSVNKTRGTLLSYNTEVGLPLSILCLKNPKTVKAKLLFPLHLAKQAILGREEADILIFEYGIRSRNDAETLLNIAVPDWLIVSGVEADPHLDYPAITEGIDHISACLPPERLLWIGDDPFVSTMAAARQAPHVIHDSQLSDGRLSTTTTYACTRETVGANAARALITAVTMAELLNTPADTIKHFLQA</sequence>
<dbReference type="EC" id="2.6.1.-" evidence="6"/>
<keyword evidence="3 6" id="KW-0032">Aminotransferase</keyword>
<reference evidence="8 9" key="1">
    <citation type="submission" date="2016-10" db="EMBL/GenBank/DDBJ databases">
        <authorList>
            <person name="de Groot N.N."/>
        </authorList>
    </citation>
    <scope>NUCLEOTIDE SEQUENCE [LARGE SCALE GENOMIC DNA]</scope>
    <source>
        <strain evidence="8 9">DSM 12130</strain>
    </source>
</reference>
<dbReference type="CDD" id="cd00609">
    <property type="entry name" value="AAT_like"/>
    <property type="match status" value="1"/>
</dbReference>
<dbReference type="OrthoDB" id="9804474at2"/>
<keyword evidence="5" id="KW-0663">Pyridoxal phosphate</keyword>
<protein>
    <recommendedName>
        <fullName evidence="6">Aminotransferase</fullName>
        <ecNumber evidence="6">2.6.1.-</ecNumber>
    </recommendedName>
</protein>
<dbReference type="Pfam" id="PF00155">
    <property type="entry name" value="Aminotran_1_2"/>
    <property type="match status" value="1"/>
</dbReference>
<dbReference type="GO" id="GO:0005524">
    <property type="term" value="F:ATP binding"/>
    <property type="evidence" value="ECO:0007669"/>
    <property type="project" value="InterPro"/>
</dbReference>
<dbReference type="InterPro" id="IPR015422">
    <property type="entry name" value="PyrdxlP-dep_Trfase_small"/>
</dbReference>
<dbReference type="GO" id="GO:0006520">
    <property type="term" value="P:amino acid metabolic process"/>
    <property type="evidence" value="ECO:0007669"/>
    <property type="project" value="InterPro"/>
</dbReference>
<dbReference type="Gene3D" id="3.40.1190.10">
    <property type="entry name" value="Mur-like, catalytic domain"/>
    <property type="match status" value="1"/>
</dbReference>
<dbReference type="InterPro" id="IPR050596">
    <property type="entry name" value="AspAT/PAT-like"/>
</dbReference>
<dbReference type="GO" id="GO:0008483">
    <property type="term" value="F:transaminase activity"/>
    <property type="evidence" value="ECO:0007669"/>
    <property type="project" value="UniProtKB-KW"/>
</dbReference>
<evidence type="ECO:0000256" key="4">
    <source>
        <dbReference type="ARBA" id="ARBA00022679"/>
    </source>
</evidence>
<evidence type="ECO:0000256" key="5">
    <source>
        <dbReference type="ARBA" id="ARBA00022898"/>
    </source>
</evidence>
<dbReference type="PANTHER" id="PTHR46383">
    <property type="entry name" value="ASPARTATE AMINOTRANSFERASE"/>
    <property type="match status" value="1"/>
</dbReference>
<dbReference type="PANTHER" id="PTHR46383:SF1">
    <property type="entry name" value="ASPARTATE AMINOTRANSFERASE"/>
    <property type="match status" value="1"/>
</dbReference>
<evidence type="ECO:0000256" key="6">
    <source>
        <dbReference type="RuleBase" id="RU000481"/>
    </source>
</evidence>
<name>A0A1H0W2P7_9BACT</name>
<dbReference type="PROSITE" id="PS00105">
    <property type="entry name" value="AA_TRANSFER_CLASS_1"/>
    <property type="match status" value="1"/>
</dbReference>
<dbReference type="SUPFAM" id="SSF53383">
    <property type="entry name" value="PLP-dependent transferases"/>
    <property type="match status" value="1"/>
</dbReference>
<dbReference type="Gene3D" id="3.90.1150.10">
    <property type="entry name" value="Aspartate Aminotransferase, domain 1"/>
    <property type="match status" value="1"/>
</dbReference>
<comment type="cofactor">
    <cofactor evidence="1 6">
        <name>pyridoxal 5'-phosphate</name>
        <dbReference type="ChEBI" id="CHEBI:597326"/>
    </cofactor>
</comment>
<evidence type="ECO:0000256" key="2">
    <source>
        <dbReference type="ARBA" id="ARBA00007441"/>
    </source>
</evidence>
<accession>A0A1H0W2P7</accession>
<dbReference type="Gene3D" id="3.40.640.10">
    <property type="entry name" value="Type I PLP-dependent aspartate aminotransferase-like (Major domain)"/>
    <property type="match status" value="1"/>
</dbReference>
<dbReference type="Proteomes" id="UP000199073">
    <property type="component" value="Unassembled WGS sequence"/>
</dbReference>
<dbReference type="AlphaFoldDB" id="A0A1H0W2P7"/>
<evidence type="ECO:0000256" key="1">
    <source>
        <dbReference type="ARBA" id="ARBA00001933"/>
    </source>
</evidence>
<dbReference type="InterPro" id="IPR004838">
    <property type="entry name" value="NHTrfase_class1_PyrdxlP-BS"/>
</dbReference>
<evidence type="ECO:0000256" key="3">
    <source>
        <dbReference type="ARBA" id="ARBA00022576"/>
    </source>
</evidence>
<dbReference type="InterPro" id="IPR004839">
    <property type="entry name" value="Aminotransferase_I/II_large"/>
</dbReference>
<dbReference type="InterPro" id="IPR015424">
    <property type="entry name" value="PyrdxlP-dep_Trfase"/>
</dbReference>
<dbReference type="GO" id="GO:0030170">
    <property type="term" value="F:pyridoxal phosphate binding"/>
    <property type="evidence" value="ECO:0007669"/>
    <property type="project" value="InterPro"/>
</dbReference>
<keyword evidence="9" id="KW-1185">Reference proteome</keyword>
<evidence type="ECO:0000313" key="9">
    <source>
        <dbReference type="Proteomes" id="UP000199073"/>
    </source>
</evidence>
<gene>
    <name evidence="8" type="ORF">SAMN05660330_04391</name>
</gene>